<evidence type="ECO:0000313" key="4">
    <source>
        <dbReference type="Proteomes" id="UP000189911"/>
    </source>
</evidence>
<feature type="compositionally biased region" description="Basic and acidic residues" evidence="1">
    <location>
        <begin position="101"/>
        <end position="113"/>
    </location>
</feature>
<dbReference type="SUPFAM" id="SSF103657">
    <property type="entry name" value="BAR/IMD domain-like"/>
    <property type="match status" value="1"/>
</dbReference>
<feature type="domain" description="DH" evidence="2">
    <location>
        <begin position="123"/>
        <end position="338"/>
    </location>
</feature>
<dbReference type="Gene3D" id="1.20.1270.60">
    <property type="entry name" value="Arfaptin homology (AH) domain/BAR domain"/>
    <property type="match status" value="1"/>
</dbReference>
<feature type="region of interest" description="Disordered" evidence="1">
    <location>
        <begin position="349"/>
        <end position="401"/>
    </location>
</feature>
<dbReference type="OrthoDB" id="10256089at2759"/>
<feature type="compositionally biased region" description="Basic and acidic residues" evidence="1">
    <location>
        <begin position="385"/>
        <end position="397"/>
    </location>
</feature>
<dbReference type="AlphaFoldDB" id="A0A1G4KAK2"/>
<dbReference type="EMBL" id="LT598452">
    <property type="protein sequence ID" value="SCV01231.1"/>
    <property type="molecule type" value="Genomic_DNA"/>
</dbReference>
<evidence type="ECO:0000259" key="2">
    <source>
        <dbReference type="PROSITE" id="PS50010"/>
    </source>
</evidence>
<feature type="compositionally biased region" description="Polar residues" evidence="1">
    <location>
        <begin position="349"/>
        <end position="358"/>
    </location>
</feature>
<feature type="region of interest" description="Disordered" evidence="1">
    <location>
        <begin position="76"/>
        <end position="113"/>
    </location>
</feature>
<dbReference type="Proteomes" id="UP000189911">
    <property type="component" value="Chromosome F"/>
</dbReference>
<dbReference type="Gene3D" id="1.20.900.10">
    <property type="entry name" value="Dbl homology (DH) domain"/>
    <property type="match status" value="1"/>
</dbReference>
<dbReference type="SUPFAM" id="SSF48065">
    <property type="entry name" value="DBL homology domain (DH-domain)"/>
    <property type="match status" value="1"/>
</dbReference>
<name>A0A1G4KAK2_9SACH</name>
<protein>
    <submittedName>
        <fullName evidence="3">LANO_0F10770g1_1</fullName>
    </submittedName>
</protein>
<reference evidence="4" key="1">
    <citation type="submission" date="2016-03" db="EMBL/GenBank/DDBJ databases">
        <authorList>
            <person name="Devillers Hugo."/>
        </authorList>
    </citation>
    <scope>NUCLEOTIDE SEQUENCE [LARGE SCALE GENOMIC DNA]</scope>
</reference>
<dbReference type="InterPro" id="IPR035899">
    <property type="entry name" value="DBL_dom_sf"/>
</dbReference>
<organism evidence="3 4">
    <name type="scientific">Lachancea nothofagi CBS 11611</name>
    <dbReference type="NCBI Taxonomy" id="1266666"/>
    <lineage>
        <taxon>Eukaryota</taxon>
        <taxon>Fungi</taxon>
        <taxon>Dikarya</taxon>
        <taxon>Ascomycota</taxon>
        <taxon>Saccharomycotina</taxon>
        <taxon>Saccharomycetes</taxon>
        <taxon>Saccharomycetales</taxon>
        <taxon>Saccharomycetaceae</taxon>
        <taxon>Lachancea</taxon>
    </lineage>
</organism>
<dbReference type="GO" id="GO:0005085">
    <property type="term" value="F:guanyl-nucleotide exchange factor activity"/>
    <property type="evidence" value="ECO:0007669"/>
    <property type="project" value="InterPro"/>
</dbReference>
<proteinExistence type="predicted"/>
<gene>
    <name evidence="3" type="ORF">LANO_0F10770G</name>
</gene>
<dbReference type="GO" id="GO:0032955">
    <property type="term" value="P:regulation of division septum assembly"/>
    <property type="evidence" value="ECO:0007669"/>
    <property type="project" value="TreeGrafter"/>
</dbReference>
<dbReference type="InterPro" id="IPR000219">
    <property type="entry name" value="DH_dom"/>
</dbReference>
<evidence type="ECO:0000313" key="3">
    <source>
        <dbReference type="EMBL" id="SCV01231.1"/>
    </source>
</evidence>
<dbReference type="PANTHER" id="PTHR22834">
    <property type="entry name" value="NUCLEAR FUSION PROTEIN FUS2"/>
    <property type="match status" value="1"/>
</dbReference>
<dbReference type="PANTHER" id="PTHR22834:SF20">
    <property type="entry name" value="SH3 DOMAIN-CONTAINING PROTEIN"/>
    <property type="match status" value="1"/>
</dbReference>
<dbReference type="GO" id="GO:0005737">
    <property type="term" value="C:cytoplasm"/>
    <property type="evidence" value="ECO:0007669"/>
    <property type="project" value="TreeGrafter"/>
</dbReference>
<dbReference type="GO" id="GO:0031991">
    <property type="term" value="P:regulation of actomyosin contractile ring contraction"/>
    <property type="evidence" value="ECO:0007669"/>
    <property type="project" value="TreeGrafter"/>
</dbReference>
<feature type="compositionally biased region" description="Polar residues" evidence="1">
    <location>
        <begin position="367"/>
        <end position="384"/>
    </location>
</feature>
<keyword evidence="4" id="KW-1185">Reference proteome</keyword>
<accession>A0A1G4KAK2</accession>
<dbReference type="InterPro" id="IPR027267">
    <property type="entry name" value="AH/BAR_dom_sf"/>
</dbReference>
<evidence type="ECO:0000256" key="1">
    <source>
        <dbReference type="SAM" id="MobiDB-lite"/>
    </source>
</evidence>
<dbReference type="PROSITE" id="PS50010">
    <property type="entry name" value="DH_2"/>
    <property type="match status" value="1"/>
</dbReference>
<feature type="region of interest" description="Disordered" evidence="1">
    <location>
        <begin position="34"/>
        <end position="54"/>
    </location>
</feature>
<dbReference type="InterPro" id="IPR051492">
    <property type="entry name" value="Dynamin-Rho_GEF"/>
</dbReference>
<sequence length="658" mass="76259">MIKSTNSIYQLDFPANSTLSPIRESGQSFFASVNGSQSADGLKTNKIPTGNPYSRSIWNSENEYKCNAKQLKKLAAKQQKSPALEAEVSLSKTSPAPSPTEQHHIDDTQGRREDSKKAFTGDEFFHAFYQMLHNEEEYSYVTDALNMIYRKELHNNRKFGEKLIRLSSNEEILLFGNIDTISQLSRILTKILKNYVKTCCLSGTDMEDWGGFGLRLAVPQEFTNIFDPSDFLDSHLNKIKSTYHAYFSSHKKQIELLTALKRNKRSLFYKWYEICLKKSDFLRIEDIIDAPMKRAEEFYEDISNVVFHAENYLLPENVRKLTLFQKRYFEFLREARSLLISEAAISGQSYSRPSSGQNEPHLLVPASDNSCRSSDTHFSLSSSRYSDHSGNEARSDPEVVESTSKAVDIEKEIPTLNDCIWRFKQIEKHLAKLEKEIMSVDLAAILDKNLKQAEEWRKIFEFEPASQLFTEHANVESIYTTYVNKIHQQRQDVMLLKLKDIQTLILEPLSQLRKLCEPVDTKVKDLRTLKKDFISFLKSKDARDIRMEIVAIHFKELQAQLLDELPLFLKLITKLTRSLLIGYNQSMMNYMEILCGGKRLLQRELRLLETGEREPGDNFDILQQFSSSRFYAKQLIRENWNCHGRAVESRAVRRLFEL</sequence>